<evidence type="ECO:0000256" key="4">
    <source>
        <dbReference type="ARBA" id="ARBA00012045"/>
    </source>
</evidence>
<evidence type="ECO:0000256" key="11">
    <source>
        <dbReference type="ARBA" id="ARBA00023014"/>
    </source>
</evidence>
<dbReference type="SUPFAM" id="SSF48150">
    <property type="entry name" value="DNA-glycosylase"/>
    <property type="match status" value="1"/>
</dbReference>
<keyword evidence="9 16" id="KW-0378">Hydrolase</keyword>
<dbReference type="PANTHER" id="PTHR42944">
    <property type="entry name" value="ADENINE DNA GLYCOSYLASE"/>
    <property type="match status" value="1"/>
</dbReference>
<dbReference type="InterPro" id="IPR029119">
    <property type="entry name" value="MutY_C"/>
</dbReference>
<evidence type="ECO:0000259" key="15">
    <source>
        <dbReference type="SMART" id="SM00478"/>
    </source>
</evidence>
<dbReference type="SMART" id="SM00478">
    <property type="entry name" value="ENDO3c"/>
    <property type="match status" value="1"/>
</dbReference>
<keyword evidence="7" id="KW-0479">Metal-binding</keyword>
<keyword evidence="11" id="KW-0411">Iron-sulfur</keyword>
<dbReference type="PANTHER" id="PTHR42944:SF1">
    <property type="entry name" value="ADENINE DNA GLYCOSYLASE"/>
    <property type="match status" value="1"/>
</dbReference>
<dbReference type="Pfam" id="PF10576">
    <property type="entry name" value="EndIII_4Fe-2S"/>
    <property type="match status" value="1"/>
</dbReference>
<keyword evidence="10 14" id="KW-0408">Iron</keyword>
<feature type="domain" description="HhH-GPD" evidence="15">
    <location>
        <begin position="63"/>
        <end position="212"/>
    </location>
</feature>
<dbReference type="Proteomes" id="UP001596024">
    <property type="component" value="Unassembled WGS sequence"/>
</dbReference>
<dbReference type="EC" id="3.2.2.31" evidence="4 14"/>
<dbReference type="Gene3D" id="3.90.79.10">
    <property type="entry name" value="Nucleoside Triphosphate Pyrophosphohydrolase"/>
    <property type="match status" value="1"/>
</dbReference>
<dbReference type="Pfam" id="PF00633">
    <property type="entry name" value="HHH"/>
    <property type="match status" value="1"/>
</dbReference>
<keyword evidence="13 14" id="KW-0326">Glycosidase</keyword>
<keyword evidence="17" id="KW-1185">Reference proteome</keyword>
<evidence type="ECO:0000313" key="16">
    <source>
        <dbReference type="EMBL" id="MFC4724258.1"/>
    </source>
</evidence>
<evidence type="ECO:0000313" key="17">
    <source>
        <dbReference type="Proteomes" id="UP001596024"/>
    </source>
</evidence>
<dbReference type="CDD" id="cd00056">
    <property type="entry name" value="ENDO3c"/>
    <property type="match status" value="1"/>
</dbReference>
<evidence type="ECO:0000256" key="9">
    <source>
        <dbReference type="ARBA" id="ARBA00022801"/>
    </source>
</evidence>
<dbReference type="EMBL" id="JBHSGQ010000001">
    <property type="protein sequence ID" value="MFC4724258.1"/>
    <property type="molecule type" value="Genomic_DNA"/>
</dbReference>
<dbReference type="InterPro" id="IPR044298">
    <property type="entry name" value="MIG/MutY"/>
</dbReference>
<organism evidence="16 17">
    <name type="scientific">Glycocaulis abyssi</name>
    <dbReference type="NCBI Taxonomy" id="1433403"/>
    <lineage>
        <taxon>Bacteria</taxon>
        <taxon>Pseudomonadati</taxon>
        <taxon>Pseudomonadota</taxon>
        <taxon>Alphaproteobacteria</taxon>
        <taxon>Maricaulales</taxon>
        <taxon>Maricaulaceae</taxon>
        <taxon>Glycocaulis</taxon>
    </lineage>
</organism>
<comment type="catalytic activity">
    <reaction evidence="1 14">
        <text>Hydrolyzes free adenine bases from 7,8-dihydro-8-oxoguanine:adenine mismatched double-stranded DNA, leaving an apurinic site.</text>
        <dbReference type="EC" id="3.2.2.31"/>
    </reaction>
</comment>
<comment type="caution">
    <text evidence="16">The sequence shown here is derived from an EMBL/GenBank/DDBJ whole genome shotgun (WGS) entry which is preliminary data.</text>
</comment>
<sequence>MSTVSALPIDAASPPDGDIAAMRARLLAWYDREGRTLPWRIRPEERVAGRVADAYAVWLSEIMLQQTTVAHAAPYYAKFLSLWPTVHDLADAPREDVMAAWAGLGYYARARNLHACAQAVSRELGGVFPSDLEGLRALPGIGEYTAHAIRAAAFNLPASVVDANVERVITRVFRIEAPLPSAKPDIRKHAASLADPARPGDYAQAIMDLGAVICTPRAPSCGACPWAAHCAARAAGDQERYPVKAAKKVKPVRHGLAFVVLRGEGEGREVLVRTRPDKGLLGGMLEVPGTDWVVDAGALPALSEAAPLALRWREAGRITHVFTHFELRLTVFAAPLSGEANLPDGARWVGVHPIRAAGLPTAMKKAVQAAL</sequence>
<dbReference type="Pfam" id="PF00730">
    <property type="entry name" value="HhH-GPD"/>
    <property type="match status" value="1"/>
</dbReference>
<keyword evidence="6" id="KW-0004">4Fe-4S</keyword>
<keyword evidence="8 14" id="KW-0227">DNA damage</keyword>
<dbReference type="InterPro" id="IPR005760">
    <property type="entry name" value="A/G_AdeGlyc_MutY"/>
</dbReference>
<keyword evidence="12" id="KW-0234">DNA repair</keyword>
<evidence type="ECO:0000256" key="1">
    <source>
        <dbReference type="ARBA" id="ARBA00000843"/>
    </source>
</evidence>
<proteinExistence type="inferred from homology"/>
<evidence type="ECO:0000256" key="12">
    <source>
        <dbReference type="ARBA" id="ARBA00023204"/>
    </source>
</evidence>
<evidence type="ECO:0000256" key="3">
    <source>
        <dbReference type="ARBA" id="ARBA00008343"/>
    </source>
</evidence>
<dbReference type="Gene3D" id="1.10.1670.10">
    <property type="entry name" value="Helix-hairpin-Helix base-excision DNA repair enzymes (C-terminal)"/>
    <property type="match status" value="1"/>
</dbReference>
<dbReference type="Pfam" id="PF14815">
    <property type="entry name" value="NUDIX_4"/>
    <property type="match status" value="1"/>
</dbReference>
<dbReference type="InterPro" id="IPR003651">
    <property type="entry name" value="Endonuclease3_FeS-loop_motif"/>
</dbReference>
<accession>A0ABV9NC61</accession>
<comment type="cofactor">
    <cofactor evidence="14">
        <name>[4Fe-4S] cluster</name>
        <dbReference type="ChEBI" id="CHEBI:49883"/>
    </cofactor>
    <text evidence="14">Binds 1 [4Fe-4S] cluster.</text>
</comment>
<evidence type="ECO:0000256" key="14">
    <source>
        <dbReference type="RuleBase" id="RU365096"/>
    </source>
</evidence>
<evidence type="ECO:0000256" key="2">
    <source>
        <dbReference type="ARBA" id="ARBA00002933"/>
    </source>
</evidence>
<dbReference type="InterPro" id="IPR015797">
    <property type="entry name" value="NUDIX_hydrolase-like_dom_sf"/>
</dbReference>
<dbReference type="SMART" id="SM00525">
    <property type="entry name" value="FES"/>
    <property type="match status" value="1"/>
</dbReference>
<comment type="function">
    <text evidence="2">Adenine glycosylase active on G-A mispairs. MutY also corrects error-prone DNA synthesis past GO lesions which are due to the oxidatively damaged form of guanine: 7,8-dihydro-8-oxoguanine (8-oxo-dGTP).</text>
</comment>
<evidence type="ECO:0000256" key="13">
    <source>
        <dbReference type="ARBA" id="ARBA00023295"/>
    </source>
</evidence>
<dbReference type="CDD" id="cd03431">
    <property type="entry name" value="NUDIX_DNA_Glycosylase_C-MutY"/>
    <property type="match status" value="1"/>
</dbReference>
<evidence type="ECO:0000256" key="5">
    <source>
        <dbReference type="ARBA" id="ARBA00022023"/>
    </source>
</evidence>
<dbReference type="GO" id="GO:0000701">
    <property type="term" value="F:purine-specific mismatch base pair DNA N-glycosylase activity"/>
    <property type="evidence" value="ECO:0007669"/>
    <property type="project" value="UniProtKB-EC"/>
</dbReference>
<evidence type="ECO:0000256" key="10">
    <source>
        <dbReference type="ARBA" id="ARBA00023004"/>
    </source>
</evidence>
<dbReference type="InterPro" id="IPR023170">
    <property type="entry name" value="HhH_base_excis_C"/>
</dbReference>
<name>A0ABV9NC61_9PROT</name>
<reference evidence="17" key="1">
    <citation type="journal article" date="2019" name="Int. J. Syst. Evol. Microbiol.">
        <title>The Global Catalogue of Microorganisms (GCM) 10K type strain sequencing project: providing services to taxonomists for standard genome sequencing and annotation.</title>
        <authorList>
            <consortium name="The Broad Institute Genomics Platform"/>
            <consortium name="The Broad Institute Genome Sequencing Center for Infectious Disease"/>
            <person name="Wu L."/>
            <person name="Ma J."/>
        </authorList>
    </citation>
    <scope>NUCLEOTIDE SEQUENCE [LARGE SCALE GENOMIC DNA]</scope>
    <source>
        <strain evidence="17">CCUG 62981</strain>
    </source>
</reference>
<comment type="similarity">
    <text evidence="3 14">Belongs to the Nth/MutY family.</text>
</comment>
<dbReference type="InterPro" id="IPR003265">
    <property type="entry name" value="HhH-GPD_domain"/>
</dbReference>
<dbReference type="InterPro" id="IPR011257">
    <property type="entry name" value="DNA_glycosylase"/>
</dbReference>
<dbReference type="SUPFAM" id="SSF55811">
    <property type="entry name" value="Nudix"/>
    <property type="match status" value="1"/>
</dbReference>
<evidence type="ECO:0000256" key="6">
    <source>
        <dbReference type="ARBA" id="ARBA00022485"/>
    </source>
</evidence>
<evidence type="ECO:0000256" key="8">
    <source>
        <dbReference type="ARBA" id="ARBA00022763"/>
    </source>
</evidence>
<dbReference type="InterPro" id="IPR000445">
    <property type="entry name" value="HhH_motif"/>
</dbReference>
<evidence type="ECO:0000256" key="7">
    <source>
        <dbReference type="ARBA" id="ARBA00022723"/>
    </source>
</evidence>
<dbReference type="RefSeq" id="WP_382436159.1">
    <property type="nucleotide sequence ID" value="NZ_JBHSGQ010000001.1"/>
</dbReference>
<protein>
    <recommendedName>
        <fullName evidence="5 14">Adenine DNA glycosylase</fullName>
        <ecNumber evidence="4 14">3.2.2.31</ecNumber>
    </recommendedName>
</protein>
<dbReference type="NCBIfam" id="TIGR01084">
    <property type="entry name" value="mutY"/>
    <property type="match status" value="1"/>
</dbReference>
<dbReference type="Gene3D" id="1.10.340.30">
    <property type="entry name" value="Hypothetical protein, domain 2"/>
    <property type="match status" value="1"/>
</dbReference>
<gene>
    <name evidence="16" type="primary">mutY</name>
    <name evidence="16" type="ORF">ACFPB0_03045</name>
</gene>